<feature type="transmembrane region" description="Helical" evidence="7">
    <location>
        <begin position="80"/>
        <end position="105"/>
    </location>
</feature>
<organism evidence="8 9">
    <name type="scientific">Halanaerobium polyolivorans</name>
    <dbReference type="NCBI Taxonomy" id="2886943"/>
    <lineage>
        <taxon>Bacteria</taxon>
        <taxon>Bacillati</taxon>
        <taxon>Bacillota</taxon>
        <taxon>Clostridia</taxon>
        <taxon>Halanaerobiales</taxon>
        <taxon>Halanaerobiaceae</taxon>
        <taxon>Halanaerobium</taxon>
    </lineage>
</organism>
<feature type="transmembrane region" description="Helical" evidence="7">
    <location>
        <begin position="7"/>
        <end position="25"/>
    </location>
</feature>
<proteinExistence type="inferred from homology"/>
<evidence type="ECO:0000256" key="7">
    <source>
        <dbReference type="SAM" id="Phobius"/>
    </source>
</evidence>
<evidence type="ECO:0000256" key="5">
    <source>
        <dbReference type="ARBA" id="ARBA00022989"/>
    </source>
</evidence>
<keyword evidence="9" id="KW-1185">Reference proteome</keyword>
<dbReference type="Pfam" id="PF03773">
    <property type="entry name" value="ArsP_1"/>
    <property type="match status" value="1"/>
</dbReference>
<keyword evidence="3" id="KW-1003">Cell membrane</keyword>
<evidence type="ECO:0000313" key="9">
    <source>
        <dbReference type="Proteomes" id="UP001199296"/>
    </source>
</evidence>
<evidence type="ECO:0000256" key="4">
    <source>
        <dbReference type="ARBA" id="ARBA00022692"/>
    </source>
</evidence>
<feature type="transmembrane region" description="Helical" evidence="7">
    <location>
        <begin position="37"/>
        <end position="60"/>
    </location>
</feature>
<comment type="caution">
    <text evidence="8">The sequence shown here is derived from an EMBL/GenBank/DDBJ whole genome shotgun (WGS) entry which is preliminary data.</text>
</comment>
<dbReference type="Proteomes" id="UP001199296">
    <property type="component" value="Unassembled WGS sequence"/>
</dbReference>
<evidence type="ECO:0000313" key="8">
    <source>
        <dbReference type="EMBL" id="MCC3144171.1"/>
    </source>
</evidence>
<keyword evidence="5 7" id="KW-1133">Transmembrane helix</keyword>
<evidence type="ECO:0000256" key="2">
    <source>
        <dbReference type="ARBA" id="ARBA00006386"/>
    </source>
</evidence>
<name>A0AAW4WT32_9FIRM</name>
<evidence type="ECO:0000256" key="6">
    <source>
        <dbReference type="ARBA" id="ARBA00023136"/>
    </source>
</evidence>
<sequence>MNKDNRLDYGIFITFMIFLFISRLIEFDLGMAMGENFYIFARDMVLILPPAFVIIGLFEIWVDRETIESHFGSASGIKRYIYAILLAATTVGGTFVAFPVANSLYHKGADYSSIFTYITAASLVMIPMSIMEASIIGIEFTVLRIGLSLPLVVISSIILNKIFAKLDYVLPSDV</sequence>
<dbReference type="RefSeq" id="WP_229343751.1">
    <property type="nucleotide sequence ID" value="NZ_JAJFAT010000002.1"/>
</dbReference>
<comment type="similarity">
    <text evidence="2">Belongs to the UPF0718 family.</text>
</comment>
<dbReference type="EMBL" id="JAJFAT010000002">
    <property type="protein sequence ID" value="MCC3144171.1"/>
    <property type="molecule type" value="Genomic_DNA"/>
</dbReference>
<protein>
    <submittedName>
        <fullName evidence="8">Permease</fullName>
    </submittedName>
</protein>
<comment type="subcellular location">
    <subcellularLocation>
        <location evidence="1">Cell membrane</location>
        <topology evidence="1">Multi-pass membrane protein</topology>
    </subcellularLocation>
</comment>
<accession>A0AAW4WT32</accession>
<feature type="transmembrane region" description="Helical" evidence="7">
    <location>
        <begin position="111"/>
        <end position="130"/>
    </location>
</feature>
<keyword evidence="4 7" id="KW-0812">Transmembrane</keyword>
<evidence type="ECO:0000256" key="3">
    <source>
        <dbReference type="ARBA" id="ARBA00022475"/>
    </source>
</evidence>
<dbReference type="InterPro" id="IPR005524">
    <property type="entry name" value="DUF318"/>
</dbReference>
<gene>
    <name evidence="8" type="ORF">LJ207_02415</name>
</gene>
<feature type="transmembrane region" description="Helical" evidence="7">
    <location>
        <begin position="142"/>
        <end position="164"/>
    </location>
</feature>
<reference evidence="8 9" key="1">
    <citation type="submission" date="2021-10" db="EMBL/GenBank/DDBJ databases">
        <authorList>
            <person name="Grouzdev D.S."/>
            <person name="Pantiukh K.S."/>
            <person name="Krutkina M.S."/>
        </authorList>
    </citation>
    <scope>NUCLEOTIDE SEQUENCE [LARGE SCALE GENOMIC DNA]</scope>
    <source>
        <strain evidence="8 9">Z-7514</strain>
    </source>
</reference>
<dbReference type="AlphaFoldDB" id="A0AAW4WT32"/>
<evidence type="ECO:0000256" key="1">
    <source>
        <dbReference type="ARBA" id="ARBA00004651"/>
    </source>
</evidence>
<dbReference type="GO" id="GO:0005886">
    <property type="term" value="C:plasma membrane"/>
    <property type="evidence" value="ECO:0007669"/>
    <property type="project" value="UniProtKB-SubCell"/>
</dbReference>
<keyword evidence="6 7" id="KW-0472">Membrane</keyword>